<dbReference type="InterPro" id="IPR032466">
    <property type="entry name" value="Metal_Hydrolase"/>
</dbReference>
<protein>
    <submittedName>
        <fullName evidence="2">Amidohydrolase</fullName>
    </submittedName>
</protein>
<dbReference type="SUPFAM" id="SSF51338">
    <property type="entry name" value="Composite domain of metallo-dependent hydrolases"/>
    <property type="match status" value="1"/>
</dbReference>
<dbReference type="Proteomes" id="UP000217994">
    <property type="component" value="Unassembled WGS sequence"/>
</dbReference>
<dbReference type="RefSeq" id="WP_084909862.1">
    <property type="nucleotide sequence ID" value="NZ_CP020738.1"/>
</dbReference>
<organism evidence="2 3">
    <name type="scientific">Burkholderia ubonensis subsp. mesacidophila</name>
    <dbReference type="NCBI Taxonomy" id="265293"/>
    <lineage>
        <taxon>Bacteria</taxon>
        <taxon>Pseudomonadati</taxon>
        <taxon>Pseudomonadota</taxon>
        <taxon>Betaproteobacteria</taxon>
        <taxon>Burkholderiales</taxon>
        <taxon>Burkholderiaceae</taxon>
        <taxon>Burkholderia</taxon>
        <taxon>Burkholderia cepacia complex</taxon>
    </lineage>
</organism>
<dbReference type="Gene3D" id="2.30.40.10">
    <property type="entry name" value="Urease, subunit C, domain 1"/>
    <property type="match status" value="1"/>
</dbReference>
<dbReference type="Gene3D" id="3.20.20.140">
    <property type="entry name" value="Metal-dependent hydrolases"/>
    <property type="match status" value="1"/>
</dbReference>
<accession>A0A2A4FBU2</accession>
<dbReference type="CDD" id="cd01300">
    <property type="entry name" value="YtcJ_like"/>
    <property type="match status" value="1"/>
</dbReference>
<dbReference type="EMBL" id="MTZU01000071">
    <property type="protein sequence ID" value="PCE30088.1"/>
    <property type="molecule type" value="Genomic_DNA"/>
</dbReference>
<dbReference type="AlphaFoldDB" id="A0A2A4FBU2"/>
<sequence>MFQRHQLGCACCGTHLLATPFSQRESEWQDLLKELSRLEAHRAPEAVIFYGGHIYPDPEDTGRQVDALGIGNHKVIAAGTLDEVRQRMRETFPEVREQALKGGQTLLPGLIDPHMHLLPTALFRTKPWIDLSPFDDQKLNPDYSEDSIRRLLEPAVRDAQKAGEKWVCGSGVDPSLMRKWVDIDRAWLDRISKDTCLFLVNASGHIGYANSSALQAAGLQDDYPDGVLTESQLALLMGAMPPPKPADLFHQVREVLLNANKRGITTLFDAGLGAGKGFYEVILMQALARTPWMTVRMGAALFGNDDLWPVWIKQFKPQLDSKPEELFTIRAMKLIADGSNQGLTGLQSKPYKCCDEHSVPGVGPNGLFNFNPVETLAQVMQKVVEAKWPIMTHANGDEAIANVLAAYQLVLSKVPEAASASPQPSGTPVELRHRIEHASLLSDDDLRTMKRLSISPSFLIGHVGYWGHVFQKTILGDERAQKLDRCKSALRAGLRISLHSDRFVSPLGPLRYMEQAMWRVMEADPEHSVLNETECLSASEALRAVTIDAAWQCHLDDQIGSLKEGKQADLVILEKDPLQAKPGDPCPLREIRALETWVSGRKVYSASKSEAR</sequence>
<dbReference type="InterPro" id="IPR033932">
    <property type="entry name" value="YtcJ-like"/>
</dbReference>
<dbReference type="GO" id="GO:0016810">
    <property type="term" value="F:hydrolase activity, acting on carbon-nitrogen (but not peptide) bonds"/>
    <property type="evidence" value="ECO:0007669"/>
    <property type="project" value="InterPro"/>
</dbReference>
<reference evidence="2 3" key="1">
    <citation type="submission" date="2017-01" db="EMBL/GenBank/DDBJ databases">
        <title>Whole-Genome Shotgun Sequencing of Two beta-Proteobacterial Species in Search of the Bulgecin Biosynthetic Cluster.</title>
        <authorList>
            <person name="Horsman M.E."/>
            <person name="Marous D.R."/>
            <person name="Li R."/>
            <person name="Oliver R.A."/>
            <person name="Byun B."/>
            <person name="Emrich S.J."/>
            <person name="Boggess B."/>
            <person name="Townsend C.A."/>
            <person name="Mobashery S."/>
        </authorList>
    </citation>
    <scope>NUCLEOTIDE SEQUENCE [LARGE SCALE GENOMIC DNA]</scope>
    <source>
        <strain evidence="2 3">ATCC 31433</strain>
    </source>
</reference>
<dbReference type="PANTHER" id="PTHR22642:SF2">
    <property type="entry name" value="PROTEIN LONG AFTER FAR-RED 3"/>
    <property type="match status" value="1"/>
</dbReference>
<dbReference type="Gene3D" id="3.10.310.70">
    <property type="match status" value="1"/>
</dbReference>
<dbReference type="GeneID" id="69003181"/>
<comment type="caution">
    <text evidence="2">The sequence shown here is derived from an EMBL/GenBank/DDBJ whole genome shotgun (WGS) entry which is preliminary data.</text>
</comment>
<dbReference type="InterPro" id="IPR011059">
    <property type="entry name" value="Metal-dep_hydrolase_composite"/>
</dbReference>
<evidence type="ECO:0000313" key="2">
    <source>
        <dbReference type="EMBL" id="PCE30088.1"/>
    </source>
</evidence>
<dbReference type="Pfam" id="PF07969">
    <property type="entry name" value="Amidohydro_3"/>
    <property type="match status" value="1"/>
</dbReference>
<gene>
    <name evidence="2" type="ORF">BZL54_23265</name>
</gene>
<dbReference type="PANTHER" id="PTHR22642">
    <property type="entry name" value="IMIDAZOLONEPROPIONASE"/>
    <property type="match status" value="1"/>
</dbReference>
<proteinExistence type="predicted"/>
<dbReference type="InterPro" id="IPR013108">
    <property type="entry name" value="Amidohydro_3"/>
</dbReference>
<feature type="domain" description="Amidohydrolase 3" evidence="1">
    <location>
        <begin position="103"/>
        <end position="604"/>
    </location>
</feature>
<name>A0A2A4FBU2_9BURK</name>
<evidence type="ECO:0000313" key="3">
    <source>
        <dbReference type="Proteomes" id="UP000217994"/>
    </source>
</evidence>
<keyword evidence="2" id="KW-0378">Hydrolase</keyword>
<dbReference type="SUPFAM" id="SSF51556">
    <property type="entry name" value="Metallo-dependent hydrolases"/>
    <property type="match status" value="1"/>
</dbReference>
<evidence type="ECO:0000259" key="1">
    <source>
        <dbReference type="Pfam" id="PF07969"/>
    </source>
</evidence>